<organism evidence="2 3">
    <name type="scientific">Elongatibacter sediminis</name>
    <dbReference type="NCBI Taxonomy" id="3119006"/>
    <lineage>
        <taxon>Bacteria</taxon>
        <taxon>Pseudomonadati</taxon>
        <taxon>Pseudomonadota</taxon>
        <taxon>Gammaproteobacteria</taxon>
        <taxon>Chromatiales</taxon>
        <taxon>Wenzhouxiangellaceae</taxon>
        <taxon>Elongatibacter</taxon>
    </lineage>
</organism>
<proteinExistence type="predicted"/>
<evidence type="ECO:0000313" key="3">
    <source>
        <dbReference type="Proteomes" id="UP001359886"/>
    </source>
</evidence>
<sequence length="299" mass="32310">MSKAAKPIEIWRVNAFTDTPFTGNPAGVVPDAEGLSEARMQAIAREVNDISETAFILPPRTADADLRLRFFTSTTEVDLCGHATISALFTLHWRGDLGGDTPSRTIRAETPVGALTLGLEFRDGELQWAVMEQLEPEFAPATGAQHAASVLGLPESAIAPEPPIGCCRTGIWVCYVPLTSLDALAGIRLERERIELLWPENPDFAGVYAFTLIDDHLTQGRFFSLPRYGILEDPVTGTASGGLGAYLMQHGRVAQNGELVARQGHEMGRPGVVHVTRNSNGRMSIRGRAVAVIRGEVLA</sequence>
<dbReference type="EMBL" id="JAZHOG010000001">
    <property type="protein sequence ID" value="MEJ8566097.1"/>
    <property type="molecule type" value="Genomic_DNA"/>
</dbReference>
<dbReference type="GO" id="GO:0005737">
    <property type="term" value="C:cytoplasm"/>
    <property type="evidence" value="ECO:0007669"/>
    <property type="project" value="TreeGrafter"/>
</dbReference>
<dbReference type="Gene3D" id="3.10.310.10">
    <property type="entry name" value="Diaminopimelate Epimerase, Chain A, domain 1"/>
    <property type="match status" value="2"/>
</dbReference>
<dbReference type="AlphaFoldDB" id="A0AAW9R4M5"/>
<reference evidence="2 3" key="1">
    <citation type="submission" date="2024-02" db="EMBL/GenBank/DDBJ databases">
        <title>A novel Wenzhouxiangellaceae bacterium, isolated from coastal sediments.</title>
        <authorList>
            <person name="Du Z.-J."/>
            <person name="Ye Y.-Q."/>
            <person name="Zhang X.-Y."/>
        </authorList>
    </citation>
    <scope>NUCLEOTIDE SEQUENCE [LARGE SCALE GENOMIC DNA]</scope>
    <source>
        <strain evidence="2 3">CH-27</strain>
    </source>
</reference>
<dbReference type="PIRSF" id="PIRSF016184">
    <property type="entry name" value="PhzC_PhzF"/>
    <property type="match status" value="1"/>
</dbReference>
<dbReference type="RefSeq" id="WP_354693421.1">
    <property type="nucleotide sequence ID" value="NZ_JAZHOG010000001.1"/>
</dbReference>
<protein>
    <submittedName>
        <fullName evidence="2">PhzF family phenazine biosynthesis protein</fullName>
    </submittedName>
</protein>
<dbReference type="Pfam" id="PF02567">
    <property type="entry name" value="PhzC-PhzF"/>
    <property type="match status" value="1"/>
</dbReference>
<keyword evidence="3" id="KW-1185">Reference proteome</keyword>
<dbReference type="Proteomes" id="UP001359886">
    <property type="component" value="Unassembled WGS sequence"/>
</dbReference>
<dbReference type="InterPro" id="IPR003719">
    <property type="entry name" value="Phenazine_PhzF-like"/>
</dbReference>
<comment type="caution">
    <text evidence="2">The sequence shown here is derived from an EMBL/GenBank/DDBJ whole genome shotgun (WGS) entry which is preliminary data.</text>
</comment>
<dbReference type="PANTHER" id="PTHR13774">
    <property type="entry name" value="PHENAZINE BIOSYNTHESIS PROTEIN"/>
    <property type="match status" value="1"/>
</dbReference>
<gene>
    <name evidence="2" type="ORF">V3330_00560</name>
</gene>
<feature type="active site" evidence="1">
    <location>
        <position position="52"/>
    </location>
</feature>
<dbReference type="NCBIfam" id="TIGR00654">
    <property type="entry name" value="PhzF_family"/>
    <property type="match status" value="1"/>
</dbReference>
<dbReference type="GO" id="GO:0016853">
    <property type="term" value="F:isomerase activity"/>
    <property type="evidence" value="ECO:0007669"/>
    <property type="project" value="TreeGrafter"/>
</dbReference>
<name>A0AAW9R4M5_9GAMM</name>
<evidence type="ECO:0000313" key="2">
    <source>
        <dbReference type="EMBL" id="MEJ8566097.1"/>
    </source>
</evidence>
<dbReference type="SUPFAM" id="SSF54506">
    <property type="entry name" value="Diaminopimelate epimerase-like"/>
    <property type="match status" value="1"/>
</dbReference>
<evidence type="ECO:0000256" key="1">
    <source>
        <dbReference type="PIRSR" id="PIRSR016184-1"/>
    </source>
</evidence>
<accession>A0AAW9R4M5</accession>